<evidence type="ECO:0000313" key="3">
    <source>
        <dbReference type="Proteomes" id="UP000654918"/>
    </source>
</evidence>
<protein>
    <submittedName>
        <fullName evidence="2">C6 zinc finger domain-containing protein</fullName>
    </submittedName>
</protein>
<proteinExistence type="predicted"/>
<gene>
    <name evidence="2" type="ORF">CPLU01_09985</name>
</gene>
<evidence type="ECO:0000313" key="2">
    <source>
        <dbReference type="EMBL" id="KAF6825895.1"/>
    </source>
</evidence>
<comment type="caution">
    <text evidence="2">The sequence shown here is derived from an EMBL/GenBank/DDBJ whole genome shotgun (WGS) entry which is preliminary data.</text>
</comment>
<keyword evidence="1" id="KW-0539">Nucleus</keyword>
<sequence length="200" mass="22730">MALRADDNPLSYPLLEHLVSTPSLLHAVQSISAGQERFFDQASLPCLKQRGLTLQALRREMRNVSQITPATLVAIFLQAKAEQAKGPADEGAAVFRQNESPVRVLAIDTLDRLFRCSIDTPAFNFHATPLLTAAAELRRDEMELRDRAVNHFKVMYSTNRVVVNMWAIDLVREVWEYNDAGTRTTWLDLLRLKDWTFTFA</sequence>
<dbReference type="AlphaFoldDB" id="A0A8H6K6Z0"/>
<keyword evidence="3" id="KW-1185">Reference proteome</keyword>
<dbReference type="InterPro" id="IPR021858">
    <property type="entry name" value="Fun_TF"/>
</dbReference>
<accession>A0A8H6K6Z0</accession>
<organism evidence="2 3">
    <name type="scientific">Colletotrichum plurivorum</name>
    <dbReference type="NCBI Taxonomy" id="2175906"/>
    <lineage>
        <taxon>Eukaryota</taxon>
        <taxon>Fungi</taxon>
        <taxon>Dikarya</taxon>
        <taxon>Ascomycota</taxon>
        <taxon>Pezizomycotina</taxon>
        <taxon>Sordariomycetes</taxon>
        <taxon>Hypocreomycetidae</taxon>
        <taxon>Glomerellales</taxon>
        <taxon>Glomerellaceae</taxon>
        <taxon>Colletotrichum</taxon>
        <taxon>Colletotrichum orchidearum species complex</taxon>
    </lineage>
</organism>
<evidence type="ECO:0000256" key="1">
    <source>
        <dbReference type="ARBA" id="ARBA00023242"/>
    </source>
</evidence>
<dbReference type="Proteomes" id="UP000654918">
    <property type="component" value="Unassembled WGS sequence"/>
</dbReference>
<reference evidence="2" key="1">
    <citation type="journal article" date="2020" name="Phytopathology">
        <title>Genome Sequence Resources of Colletotrichum truncatum, C. plurivorum, C. musicola, and C. sojae: Four Species Pathogenic to Soybean (Glycine max).</title>
        <authorList>
            <person name="Rogerio F."/>
            <person name="Boufleur T.R."/>
            <person name="Ciampi-Guillardi M."/>
            <person name="Sukno S.A."/>
            <person name="Thon M.R."/>
            <person name="Massola Junior N.S."/>
            <person name="Baroncelli R."/>
        </authorList>
    </citation>
    <scope>NUCLEOTIDE SEQUENCE</scope>
    <source>
        <strain evidence="2">LFN00145</strain>
    </source>
</reference>
<name>A0A8H6K6Z0_9PEZI</name>
<dbReference type="EMBL" id="WIGO01000164">
    <property type="protein sequence ID" value="KAF6825895.1"/>
    <property type="molecule type" value="Genomic_DNA"/>
</dbReference>
<dbReference type="Pfam" id="PF11951">
    <property type="entry name" value="Fungal_trans_2"/>
    <property type="match status" value="2"/>
</dbReference>